<dbReference type="STRING" id="1451189.CFAL_08065"/>
<accession>A0A418Q5C7</accession>
<reference evidence="1 2" key="1">
    <citation type="submission" date="2018-09" db="EMBL/GenBank/DDBJ databases">
        <title>Optimization and identification of Corynebacterium falsenii FN1-14 from fish paste.</title>
        <authorList>
            <person name="Daroonpunt R."/>
            <person name="Tanasupawat S."/>
        </authorList>
    </citation>
    <scope>NUCLEOTIDE SEQUENCE [LARGE SCALE GENOMIC DNA]</scope>
    <source>
        <strain evidence="1 2">FN1-14</strain>
    </source>
</reference>
<organism evidence="1 2">
    <name type="scientific">Corynebacterium falsenii</name>
    <dbReference type="NCBI Taxonomy" id="108486"/>
    <lineage>
        <taxon>Bacteria</taxon>
        <taxon>Bacillati</taxon>
        <taxon>Actinomycetota</taxon>
        <taxon>Actinomycetes</taxon>
        <taxon>Mycobacteriales</taxon>
        <taxon>Corynebacteriaceae</taxon>
        <taxon>Corynebacterium</taxon>
    </lineage>
</organism>
<dbReference type="OrthoDB" id="4772660at2"/>
<dbReference type="Pfam" id="PF14030">
    <property type="entry name" value="DUF4245"/>
    <property type="match status" value="1"/>
</dbReference>
<dbReference type="AlphaFoldDB" id="A0A418Q5C7"/>
<sequence length="192" mass="21085">MQIQKPRAFQSTKDIVLTLGVLLLATFLVVGFTGLCSFNPGPPEQSNSNVQKVDADTILKMDARGLNMPIRNPQMPEGWVTNSARRVMVGQQPSSLVGWVVDGDQYVSLTQTKADYKAATKPDDSVRSEAGSEDIDGLTWHIFKGDDEVRPIWVADTGKVRLILEGLASEDTMRTATQKVTETKPIEPNVKL</sequence>
<evidence type="ECO:0000313" key="2">
    <source>
        <dbReference type="Proteomes" id="UP000285278"/>
    </source>
</evidence>
<dbReference type="Proteomes" id="UP000285278">
    <property type="component" value="Unassembled WGS sequence"/>
</dbReference>
<proteinExistence type="predicted"/>
<evidence type="ECO:0000313" key="1">
    <source>
        <dbReference type="EMBL" id="RIX33754.1"/>
    </source>
</evidence>
<keyword evidence="2" id="KW-1185">Reference proteome</keyword>
<comment type="caution">
    <text evidence="1">The sequence shown here is derived from an EMBL/GenBank/DDBJ whole genome shotgun (WGS) entry which is preliminary data.</text>
</comment>
<name>A0A418Q5C7_9CORY</name>
<gene>
    <name evidence="1" type="ORF">D3M95_09550</name>
</gene>
<protein>
    <submittedName>
        <fullName evidence="1">DUF4245 domain-containing protein</fullName>
    </submittedName>
</protein>
<dbReference type="EMBL" id="QXJK01000012">
    <property type="protein sequence ID" value="RIX33754.1"/>
    <property type="molecule type" value="Genomic_DNA"/>
</dbReference>
<dbReference type="InterPro" id="IPR025339">
    <property type="entry name" value="DUF4245"/>
</dbReference>
<dbReference type="RefSeq" id="WP_119665185.1">
    <property type="nucleotide sequence ID" value="NZ_QXJK01000012.1"/>
</dbReference>